<dbReference type="InterPro" id="IPR013785">
    <property type="entry name" value="Aldolase_TIM"/>
</dbReference>
<evidence type="ECO:0000313" key="5">
    <source>
        <dbReference type="EMBL" id="TSJ47650.1"/>
    </source>
</evidence>
<dbReference type="RefSeq" id="WP_144331186.1">
    <property type="nucleotide sequence ID" value="NZ_VLPL01000001.1"/>
</dbReference>
<accession>A0A556N635</accession>
<dbReference type="GO" id="GO:0046872">
    <property type="term" value="F:metal ion binding"/>
    <property type="evidence" value="ECO:0007669"/>
    <property type="project" value="UniProtKB-KW"/>
</dbReference>
<comment type="caution">
    <text evidence="5">The sequence shown here is derived from an EMBL/GenBank/DDBJ whole genome shotgun (WGS) entry which is preliminary data.</text>
</comment>
<dbReference type="CDD" id="cd07938">
    <property type="entry name" value="DRE_TIM_HMGL"/>
    <property type="match status" value="1"/>
</dbReference>
<keyword evidence="2" id="KW-0479">Metal-binding</keyword>
<gene>
    <name evidence="5" type="ORF">FO442_00555</name>
</gene>
<proteinExistence type="inferred from homology"/>
<dbReference type="AlphaFoldDB" id="A0A556N635"/>
<evidence type="ECO:0000259" key="4">
    <source>
        <dbReference type="PROSITE" id="PS50991"/>
    </source>
</evidence>
<evidence type="ECO:0000256" key="1">
    <source>
        <dbReference type="ARBA" id="ARBA00009405"/>
    </source>
</evidence>
<dbReference type="GO" id="GO:0046951">
    <property type="term" value="P:ketone body biosynthetic process"/>
    <property type="evidence" value="ECO:0007669"/>
    <property type="project" value="TreeGrafter"/>
</dbReference>
<organism evidence="5 6">
    <name type="scientific">Fluviicola chungangensis</name>
    <dbReference type="NCBI Taxonomy" id="2597671"/>
    <lineage>
        <taxon>Bacteria</taxon>
        <taxon>Pseudomonadati</taxon>
        <taxon>Bacteroidota</taxon>
        <taxon>Flavobacteriia</taxon>
        <taxon>Flavobacteriales</taxon>
        <taxon>Crocinitomicaceae</taxon>
        <taxon>Fluviicola</taxon>
    </lineage>
</organism>
<dbReference type="GO" id="GO:0004419">
    <property type="term" value="F:hydroxymethylglutaryl-CoA lyase activity"/>
    <property type="evidence" value="ECO:0007669"/>
    <property type="project" value="TreeGrafter"/>
</dbReference>
<feature type="domain" description="Pyruvate carboxyltransferase" evidence="4">
    <location>
        <begin position="5"/>
        <end position="274"/>
    </location>
</feature>
<dbReference type="PROSITE" id="PS50991">
    <property type="entry name" value="PYR_CT"/>
    <property type="match status" value="1"/>
</dbReference>
<dbReference type="PANTHER" id="PTHR42738">
    <property type="entry name" value="HYDROXYMETHYLGLUTARYL-COA LYASE"/>
    <property type="match status" value="1"/>
</dbReference>
<keyword evidence="3 5" id="KW-0456">Lyase</keyword>
<dbReference type="OrthoDB" id="9784013at2"/>
<protein>
    <submittedName>
        <fullName evidence="5">Hydroxymethylglutaryl-CoA lyase</fullName>
    </submittedName>
</protein>
<dbReference type="Gene3D" id="3.20.20.70">
    <property type="entry name" value="Aldolase class I"/>
    <property type="match status" value="1"/>
</dbReference>
<name>A0A556N635_9FLAO</name>
<dbReference type="InterPro" id="IPR000891">
    <property type="entry name" value="PYR_CT"/>
</dbReference>
<dbReference type="PANTHER" id="PTHR42738:SF7">
    <property type="entry name" value="HYDROXYMETHYLGLUTARYL-COA LYASE"/>
    <property type="match status" value="1"/>
</dbReference>
<evidence type="ECO:0000313" key="6">
    <source>
        <dbReference type="Proteomes" id="UP000316008"/>
    </source>
</evidence>
<comment type="similarity">
    <text evidence="1">Belongs to the HMG-CoA lyase family.</text>
</comment>
<dbReference type="Pfam" id="PF00682">
    <property type="entry name" value="HMGL-like"/>
    <property type="match status" value="1"/>
</dbReference>
<sequence length="285" mass="31996">MDNSRVFITECPRDAMQGIKEWIDTADKIYYLNYLLKCGFDTLDFGSFVSPKATPQMRDTASVLEGLDDSETKLLAVIPNERGAEDAAKFGRIHFLAYPFSISETFQLRNTNATIEESLRRVEAIANICHKENKELMLYLSMGFGNPYGDAWSPDLIVTWAERLTQLFEVSRLSLADTIGAATPELVKQVFSTISTEFSNIQISAHLHTLKENASKLTQAAYEAGCRYFEGAIKGYGGCPMAKDELTGNMPTERMMEWFKEKGIETGVDPIRFSEAFVTSSKIFH</sequence>
<keyword evidence="6" id="KW-1185">Reference proteome</keyword>
<dbReference type="GO" id="GO:0006552">
    <property type="term" value="P:L-leucine catabolic process"/>
    <property type="evidence" value="ECO:0007669"/>
    <property type="project" value="TreeGrafter"/>
</dbReference>
<evidence type="ECO:0000256" key="2">
    <source>
        <dbReference type="ARBA" id="ARBA00022723"/>
    </source>
</evidence>
<dbReference type="InterPro" id="IPR043594">
    <property type="entry name" value="HMGL"/>
</dbReference>
<reference evidence="5 6" key="1">
    <citation type="submission" date="2019-07" db="EMBL/GenBank/DDBJ databases">
        <authorList>
            <person name="Huq M.A."/>
        </authorList>
    </citation>
    <scope>NUCLEOTIDE SEQUENCE [LARGE SCALE GENOMIC DNA]</scope>
    <source>
        <strain evidence="5 6">MAH-3</strain>
    </source>
</reference>
<dbReference type="EMBL" id="VLPL01000001">
    <property type="protein sequence ID" value="TSJ47650.1"/>
    <property type="molecule type" value="Genomic_DNA"/>
</dbReference>
<evidence type="ECO:0000256" key="3">
    <source>
        <dbReference type="ARBA" id="ARBA00023239"/>
    </source>
</evidence>
<dbReference type="Proteomes" id="UP000316008">
    <property type="component" value="Unassembled WGS sequence"/>
</dbReference>
<dbReference type="SUPFAM" id="SSF51569">
    <property type="entry name" value="Aldolase"/>
    <property type="match status" value="1"/>
</dbReference>